<sequence length="220" mass="25043">MTWITQHTKLIDCRSHGPGSELLLVEGDSASRSVARLRNERCQAVLPMQGKPMNAAKASEKSVRRNPWYEALIKALGVGWNAENLDALRYERVLFLFDPDADGIHCGALMLIFFDQYLRPLLDQRRVSLIKAPLFRVSADGYRDAISVYSEEHLARLRRHLDDRKISHSHQRYRGLASIDAETLQETCIDPDSRTAYLLQHSDAESARQVFGKPAKRTAR</sequence>
<dbReference type="GO" id="GO:0003677">
    <property type="term" value="F:DNA binding"/>
    <property type="evidence" value="ECO:0007669"/>
    <property type="project" value="UniProtKB-KW"/>
</dbReference>
<dbReference type="PRINTS" id="PR00418">
    <property type="entry name" value="TPI2FAMILY"/>
</dbReference>
<evidence type="ECO:0000259" key="9">
    <source>
        <dbReference type="Pfam" id="PF01751"/>
    </source>
</evidence>
<gene>
    <name evidence="10" type="ORF">FYK55_03850</name>
</gene>
<evidence type="ECO:0000256" key="5">
    <source>
        <dbReference type="ARBA" id="ARBA00022840"/>
    </source>
</evidence>
<comment type="similarity">
    <text evidence="2">Belongs to the type II topoisomerase GyrB family.</text>
</comment>
<name>A0A5M6DI54_9BACT</name>
<dbReference type="Gene3D" id="3.40.50.670">
    <property type="match status" value="1"/>
</dbReference>
<dbReference type="RefSeq" id="WP_150075053.1">
    <property type="nucleotide sequence ID" value="NZ_VWOX01000002.1"/>
</dbReference>
<dbReference type="InterPro" id="IPR006171">
    <property type="entry name" value="TOPRIM_dom"/>
</dbReference>
<evidence type="ECO:0000256" key="8">
    <source>
        <dbReference type="ARBA" id="ARBA00023235"/>
    </source>
</evidence>
<dbReference type="InterPro" id="IPR013760">
    <property type="entry name" value="Topo_IIA-like_dom_sf"/>
</dbReference>
<dbReference type="AlphaFoldDB" id="A0A5M6DI54"/>
<evidence type="ECO:0000313" key="10">
    <source>
        <dbReference type="EMBL" id="KAA5546046.1"/>
    </source>
</evidence>
<dbReference type="EMBL" id="VWOX01000002">
    <property type="protein sequence ID" value="KAA5546046.1"/>
    <property type="molecule type" value="Genomic_DNA"/>
</dbReference>
<evidence type="ECO:0000256" key="3">
    <source>
        <dbReference type="ARBA" id="ARBA00012895"/>
    </source>
</evidence>
<dbReference type="GO" id="GO:0005524">
    <property type="term" value="F:ATP binding"/>
    <property type="evidence" value="ECO:0007669"/>
    <property type="project" value="UniProtKB-KW"/>
</dbReference>
<keyword evidence="5" id="KW-0067">ATP-binding</keyword>
<evidence type="ECO:0000256" key="7">
    <source>
        <dbReference type="ARBA" id="ARBA00023125"/>
    </source>
</evidence>
<keyword evidence="6" id="KW-0799">Topoisomerase</keyword>
<dbReference type="SUPFAM" id="SSF56719">
    <property type="entry name" value="Type II DNA topoisomerase"/>
    <property type="match status" value="1"/>
</dbReference>
<keyword evidence="8" id="KW-0413">Isomerase</keyword>
<accession>A0A5M6DI54</accession>
<evidence type="ECO:0000256" key="1">
    <source>
        <dbReference type="ARBA" id="ARBA00000185"/>
    </source>
</evidence>
<organism evidence="10 11">
    <name type="scientific">Roseiconus nitratireducens</name>
    <dbReference type="NCBI Taxonomy" id="2605748"/>
    <lineage>
        <taxon>Bacteria</taxon>
        <taxon>Pseudomonadati</taxon>
        <taxon>Planctomycetota</taxon>
        <taxon>Planctomycetia</taxon>
        <taxon>Pirellulales</taxon>
        <taxon>Pirellulaceae</taxon>
        <taxon>Roseiconus</taxon>
    </lineage>
</organism>
<dbReference type="PANTHER" id="PTHR45866">
    <property type="entry name" value="DNA GYRASE/TOPOISOMERASE SUBUNIT B"/>
    <property type="match status" value="1"/>
</dbReference>
<dbReference type="EC" id="5.6.2.2" evidence="3"/>
<evidence type="ECO:0000256" key="4">
    <source>
        <dbReference type="ARBA" id="ARBA00022741"/>
    </source>
</evidence>
<comment type="catalytic activity">
    <reaction evidence="1">
        <text>ATP-dependent breakage, passage and rejoining of double-stranded DNA.</text>
        <dbReference type="EC" id="5.6.2.2"/>
    </reaction>
</comment>
<dbReference type="Pfam" id="PF01751">
    <property type="entry name" value="Toprim"/>
    <property type="match status" value="1"/>
</dbReference>
<dbReference type="InterPro" id="IPR013759">
    <property type="entry name" value="Topo_IIA_B_C"/>
</dbReference>
<evidence type="ECO:0000256" key="2">
    <source>
        <dbReference type="ARBA" id="ARBA00010708"/>
    </source>
</evidence>
<keyword evidence="7" id="KW-0238">DNA-binding</keyword>
<evidence type="ECO:0000256" key="6">
    <source>
        <dbReference type="ARBA" id="ARBA00023029"/>
    </source>
</evidence>
<comment type="caution">
    <text evidence="10">The sequence shown here is derived from an EMBL/GenBank/DDBJ whole genome shotgun (WGS) entry which is preliminary data.</text>
</comment>
<dbReference type="Proteomes" id="UP000324479">
    <property type="component" value="Unassembled WGS sequence"/>
</dbReference>
<dbReference type="GO" id="GO:0006265">
    <property type="term" value="P:DNA topological change"/>
    <property type="evidence" value="ECO:0007669"/>
    <property type="project" value="InterPro"/>
</dbReference>
<protein>
    <recommendedName>
        <fullName evidence="3">DNA topoisomerase (ATP-hydrolyzing)</fullName>
        <ecNumber evidence="3">5.6.2.2</ecNumber>
    </recommendedName>
</protein>
<keyword evidence="11" id="KW-1185">Reference proteome</keyword>
<reference evidence="10 11" key="1">
    <citation type="submission" date="2019-08" db="EMBL/GenBank/DDBJ databases">
        <authorList>
            <person name="Dhanesh K."/>
            <person name="Kumar G."/>
            <person name="Sasikala C."/>
            <person name="Venkata Ramana C."/>
        </authorList>
    </citation>
    <scope>NUCLEOTIDE SEQUENCE [LARGE SCALE GENOMIC DNA]</scope>
    <source>
        <strain evidence="10 11">JC645</strain>
    </source>
</reference>
<keyword evidence="4" id="KW-0547">Nucleotide-binding</keyword>
<proteinExistence type="inferred from homology"/>
<dbReference type="PANTHER" id="PTHR45866:SF1">
    <property type="entry name" value="DNA GYRASE SUBUNIT B, MITOCHONDRIAL"/>
    <property type="match status" value="1"/>
</dbReference>
<evidence type="ECO:0000313" key="11">
    <source>
        <dbReference type="Proteomes" id="UP000324479"/>
    </source>
</evidence>
<dbReference type="GO" id="GO:0003918">
    <property type="term" value="F:DNA topoisomerase type II (double strand cut, ATP-hydrolyzing) activity"/>
    <property type="evidence" value="ECO:0007669"/>
    <property type="project" value="UniProtKB-EC"/>
</dbReference>
<feature type="domain" description="Toprim" evidence="9">
    <location>
        <begin position="21"/>
        <end position="127"/>
    </location>
</feature>